<dbReference type="AlphaFoldDB" id="A0A7H8QAP7"/>
<organism evidence="2 3">
    <name type="scientific">Planococcus glaciei</name>
    <dbReference type="NCBI Taxonomy" id="459472"/>
    <lineage>
        <taxon>Bacteria</taxon>
        <taxon>Bacillati</taxon>
        <taxon>Bacillota</taxon>
        <taxon>Bacilli</taxon>
        <taxon>Bacillales</taxon>
        <taxon>Caryophanaceae</taxon>
        <taxon>Planococcus</taxon>
    </lineage>
</organism>
<feature type="transmembrane region" description="Helical" evidence="1">
    <location>
        <begin position="99"/>
        <end position="119"/>
    </location>
</feature>
<feature type="transmembrane region" description="Helical" evidence="1">
    <location>
        <begin position="307"/>
        <end position="329"/>
    </location>
</feature>
<dbReference type="GO" id="GO:0015558">
    <property type="term" value="F:secondary active p-aminobenzoyl-glutamate transmembrane transporter activity"/>
    <property type="evidence" value="ECO:0007669"/>
    <property type="project" value="InterPro"/>
</dbReference>
<dbReference type="RefSeq" id="WP_081720591.1">
    <property type="nucleotide sequence ID" value="NZ_CP051177.1"/>
</dbReference>
<keyword evidence="1" id="KW-1133">Transmembrane helix</keyword>
<dbReference type="GO" id="GO:1902604">
    <property type="term" value="P:p-aminobenzoyl-glutamate transmembrane transport"/>
    <property type="evidence" value="ECO:0007669"/>
    <property type="project" value="InterPro"/>
</dbReference>
<dbReference type="Proteomes" id="UP000509222">
    <property type="component" value="Chromosome"/>
</dbReference>
<dbReference type="Pfam" id="PF03806">
    <property type="entry name" value="ABG_transport"/>
    <property type="match status" value="1"/>
</dbReference>
<reference evidence="2 3" key="1">
    <citation type="submission" date="2020-04" db="EMBL/GenBank/DDBJ databases">
        <authorList>
            <person name="Pajer P."/>
            <person name="Broz P."/>
        </authorList>
    </citation>
    <scope>NUCLEOTIDE SEQUENCE [LARGE SCALE GENOMIC DNA]</scope>
    <source>
        <strain evidence="3">NRL-ATB46093</strain>
    </source>
</reference>
<gene>
    <name evidence="2" type="ORF">HF394_08355</name>
</gene>
<feature type="transmembrane region" description="Helical" evidence="1">
    <location>
        <begin position="38"/>
        <end position="58"/>
    </location>
</feature>
<dbReference type="PANTHER" id="PTHR30282:SF0">
    <property type="entry name" value="P-AMINOBENZOYL-GLUTAMATE TRANSPORT PROTEIN"/>
    <property type="match status" value="1"/>
</dbReference>
<feature type="transmembrane region" description="Helical" evidence="1">
    <location>
        <begin position="447"/>
        <end position="465"/>
    </location>
</feature>
<feature type="transmembrane region" description="Helical" evidence="1">
    <location>
        <begin position="477"/>
        <end position="502"/>
    </location>
</feature>
<reference evidence="3" key="2">
    <citation type="submission" date="2020-06" db="EMBL/GenBank/DDBJ databases">
        <title>Isolation of Planomicrobium glaciei.</title>
        <authorList>
            <person name="Malisova L."/>
            <person name="Safrankova R."/>
            <person name="Jakubu V."/>
            <person name="Spanelova P."/>
        </authorList>
    </citation>
    <scope>NUCLEOTIDE SEQUENCE [LARGE SCALE GENOMIC DNA]</scope>
    <source>
        <strain evidence="3">NRL-ATB46093</strain>
    </source>
</reference>
<evidence type="ECO:0000256" key="1">
    <source>
        <dbReference type="SAM" id="Phobius"/>
    </source>
</evidence>
<evidence type="ECO:0000313" key="3">
    <source>
        <dbReference type="Proteomes" id="UP000509222"/>
    </source>
</evidence>
<dbReference type="PANTHER" id="PTHR30282">
    <property type="entry name" value="P-AMINOBENZOYL GLUTAMATE TRANSPORTER"/>
    <property type="match status" value="1"/>
</dbReference>
<dbReference type="EMBL" id="CP051177">
    <property type="protein sequence ID" value="QKX50591.1"/>
    <property type="molecule type" value="Genomic_DNA"/>
</dbReference>
<keyword evidence="1" id="KW-0812">Transmembrane</keyword>
<name>A0A7H8QAP7_9BACL</name>
<feature type="transmembrane region" description="Helical" evidence="1">
    <location>
        <begin position="350"/>
        <end position="369"/>
    </location>
</feature>
<feature type="transmembrane region" description="Helical" evidence="1">
    <location>
        <begin position="268"/>
        <end position="287"/>
    </location>
</feature>
<dbReference type="InterPro" id="IPR004697">
    <property type="entry name" value="AbgT"/>
</dbReference>
<protein>
    <submittedName>
        <fullName evidence="2">AbgT family transporter</fullName>
    </submittedName>
</protein>
<feature type="transmembrane region" description="Helical" evidence="1">
    <location>
        <begin position="175"/>
        <end position="195"/>
    </location>
</feature>
<feature type="transmembrane region" description="Helical" evidence="1">
    <location>
        <begin position="220"/>
        <end position="239"/>
    </location>
</feature>
<feature type="transmembrane region" description="Helical" evidence="1">
    <location>
        <begin position="126"/>
        <end position="145"/>
    </location>
</feature>
<accession>A0A7H8QAP7</accession>
<feature type="transmembrane region" description="Helical" evidence="1">
    <location>
        <begin position="389"/>
        <end position="409"/>
    </location>
</feature>
<proteinExistence type="predicted"/>
<feature type="transmembrane region" description="Helical" evidence="1">
    <location>
        <begin position="416"/>
        <end position="435"/>
    </location>
</feature>
<feature type="transmembrane region" description="Helical" evidence="1">
    <location>
        <begin position="151"/>
        <end position="168"/>
    </location>
</feature>
<evidence type="ECO:0000313" key="2">
    <source>
        <dbReference type="EMBL" id="QKX50591.1"/>
    </source>
</evidence>
<keyword evidence="1" id="KW-0472">Membrane</keyword>
<keyword evidence="3" id="KW-1185">Reference proteome</keyword>
<sequence>MSKIVEANAANGKAEKPSLFQKLLNKVEIYGNKLPDPVTLFAAFTLIILVASAIFSSLGVKSVHPGTGEEIQVVNLLNGAGIRSIVETLVPNFTGFPPLGLVLVVMLGVGLAESTGLVTTFMKTTILNAPAKIILPTILLIAVLGNTAADAAQVVLPPIAAMIFAALGRNPIAGLIAGYATVTGAFSANLLVSMLDPLLSGFTQAGANLIDPNYVANPAINWYFMIASTFVIIPVAMFVTTKITEPRLGAYTGTVEKLEKATPEEKRGLLWAAIALALYTIVILLLVLPENAILRNQETGGVIVSPFMTGIVPIMLFAFLLPALAYGFGAKVLKSDKDVAEHLTKAMSGMGGYIVLAFVAAQMIAFFGMSNLGPIIAIEGAGFLKGIGFEGLPLILGFIAIAALINLLIASASAKWALLAPVFVPMFMLLGYDPAVTQVAYRIADSITNPITPMLAYFAILLTFAKKYDKNIGMGTLLASLLPYSIAFAIFWIILFVIWFLLGLPLGPGGGIHLPQ</sequence>